<evidence type="ECO:0000259" key="1">
    <source>
        <dbReference type="PROSITE" id="PS51301"/>
    </source>
</evidence>
<dbReference type="PATRIC" id="fig|49547.3.peg.1776"/>
<dbReference type="Proteomes" id="UP000077245">
    <property type="component" value="Unassembled WGS sequence"/>
</dbReference>
<sequence>MSKKETINVKGTNVSLISKAKEEYFSLTDIAKYRNDKNPSEIISLWLRTFSTIEYLGLWEKLNNPNFKPHIYEGFKVESAKPHFWMSPKKWISETNAIGMISKSGRYGGGTFAHSDIAFKFAAWISAEFELYLIKEFKRLKTEEQKHLSSEWNLQRTLSKINYRIHTDAIKETIIPKILTNEQISYVYANEADLLNVALFGMTAKQWREANPDKKGNIRDHATIEQLIVLSNMEGINALLVREEIHQSERVAQLNKVAITQMQSLINDSNITKKIEINFI</sequence>
<evidence type="ECO:0000313" key="3">
    <source>
        <dbReference type="Proteomes" id="UP000077245"/>
    </source>
</evidence>
<dbReference type="PROSITE" id="PS51301">
    <property type="entry name" value="KILA_N"/>
    <property type="match status" value="1"/>
</dbReference>
<keyword evidence="3" id="KW-1185">Reference proteome</keyword>
<dbReference type="SMART" id="SM01252">
    <property type="entry name" value="KilA-N"/>
    <property type="match status" value="1"/>
</dbReference>
<accession>A0A165ZHW8</accession>
<evidence type="ECO:0000313" key="2">
    <source>
        <dbReference type="EMBL" id="KZX10754.1"/>
    </source>
</evidence>
<dbReference type="InterPro" id="IPR017880">
    <property type="entry name" value="KilA_N"/>
</dbReference>
<dbReference type="EMBL" id="LWMV01000203">
    <property type="protein sequence ID" value="KZX10754.1"/>
    <property type="molecule type" value="Genomic_DNA"/>
</dbReference>
<organism evidence="2 3">
    <name type="scientific">Methanobrevibacter curvatus</name>
    <dbReference type="NCBI Taxonomy" id="49547"/>
    <lineage>
        <taxon>Archaea</taxon>
        <taxon>Methanobacteriati</taxon>
        <taxon>Methanobacteriota</taxon>
        <taxon>Methanomada group</taxon>
        <taxon>Methanobacteria</taxon>
        <taxon>Methanobacteriales</taxon>
        <taxon>Methanobacteriaceae</taxon>
        <taxon>Methanobrevibacter</taxon>
    </lineage>
</organism>
<dbReference type="InterPro" id="IPR018004">
    <property type="entry name" value="KilA/APSES_HTH"/>
</dbReference>
<dbReference type="Pfam" id="PF04383">
    <property type="entry name" value="KilA-N"/>
    <property type="match status" value="1"/>
</dbReference>
<protein>
    <submittedName>
        <fullName evidence="2">KilA-N domain protein</fullName>
    </submittedName>
</protein>
<dbReference type="OrthoDB" id="133742at2157"/>
<comment type="caution">
    <text evidence="2">The sequence shown here is derived from an EMBL/GenBank/DDBJ whole genome shotgun (WGS) entry which is preliminary data.</text>
</comment>
<proteinExistence type="predicted"/>
<reference evidence="2 3" key="1">
    <citation type="submission" date="2016-04" db="EMBL/GenBank/DDBJ databases">
        <title>Genome sequence of Methanobrevibacter curvatus DSM 11111.</title>
        <authorList>
            <person name="Poehlein A."/>
            <person name="Seedorf H."/>
            <person name="Daniel R."/>
        </authorList>
    </citation>
    <scope>NUCLEOTIDE SEQUENCE [LARGE SCALE GENOMIC DNA]</scope>
    <source>
        <strain evidence="2 3">DSM 11111</strain>
    </source>
</reference>
<name>A0A165ZHW8_9EURY</name>
<gene>
    <name evidence="2" type="ORF">MBCUR_16690</name>
</gene>
<dbReference type="AlphaFoldDB" id="A0A165ZHW8"/>
<feature type="domain" description="KilA-N" evidence="1">
    <location>
        <begin position="5"/>
        <end position="140"/>
    </location>
</feature>